<gene>
    <name evidence="3" type="ORF">VPNG_08278</name>
</gene>
<dbReference type="Proteomes" id="UP000285146">
    <property type="component" value="Unassembled WGS sequence"/>
</dbReference>
<dbReference type="OrthoDB" id="3557758at2759"/>
<feature type="compositionally biased region" description="Low complexity" evidence="1">
    <location>
        <begin position="246"/>
        <end position="257"/>
    </location>
</feature>
<dbReference type="InParanoid" id="A0A423WC20"/>
<keyword evidence="2" id="KW-0812">Transmembrane</keyword>
<accession>A0A423WC20</accession>
<evidence type="ECO:0000256" key="2">
    <source>
        <dbReference type="SAM" id="Phobius"/>
    </source>
</evidence>
<reference evidence="3 4" key="1">
    <citation type="submission" date="2015-09" db="EMBL/GenBank/DDBJ databases">
        <title>Host preference determinants of Valsa canker pathogens revealed by comparative genomics.</title>
        <authorList>
            <person name="Yin Z."/>
            <person name="Huang L."/>
        </authorList>
    </citation>
    <scope>NUCLEOTIDE SEQUENCE [LARGE SCALE GENOMIC DNA]</scope>
    <source>
        <strain evidence="3 4">SXYLt</strain>
    </source>
</reference>
<evidence type="ECO:0000313" key="3">
    <source>
        <dbReference type="EMBL" id="ROW00914.1"/>
    </source>
</evidence>
<feature type="transmembrane region" description="Helical" evidence="2">
    <location>
        <begin position="95"/>
        <end position="115"/>
    </location>
</feature>
<dbReference type="EMBL" id="LKEB01000055">
    <property type="protein sequence ID" value="ROW00914.1"/>
    <property type="molecule type" value="Genomic_DNA"/>
</dbReference>
<comment type="caution">
    <text evidence="3">The sequence shown here is derived from an EMBL/GenBank/DDBJ whole genome shotgun (WGS) entry which is preliminary data.</text>
</comment>
<name>A0A423WC20_9PEZI</name>
<evidence type="ECO:0000313" key="4">
    <source>
        <dbReference type="Proteomes" id="UP000285146"/>
    </source>
</evidence>
<keyword evidence="2" id="KW-0472">Membrane</keyword>
<protein>
    <submittedName>
        <fullName evidence="3">Uncharacterized protein</fullName>
    </submittedName>
</protein>
<feature type="region of interest" description="Disordered" evidence="1">
    <location>
        <begin position="156"/>
        <end position="186"/>
    </location>
</feature>
<keyword evidence="4" id="KW-1185">Reference proteome</keyword>
<organism evidence="3 4">
    <name type="scientific">Cytospora leucostoma</name>
    <dbReference type="NCBI Taxonomy" id="1230097"/>
    <lineage>
        <taxon>Eukaryota</taxon>
        <taxon>Fungi</taxon>
        <taxon>Dikarya</taxon>
        <taxon>Ascomycota</taxon>
        <taxon>Pezizomycotina</taxon>
        <taxon>Sordariomycetes</taxon>
        <taxon>Sordariomycetidae</taxon>
        <taxon>Diaporthales</taxon>
        <taxon>Cytosporaceae</taxon>
        <taxon>Cytospora</taxon>
    </lineage>
</organism>
<feature type="region of interest" description="Disordered" evidence="1">
    <location>
        <begin position="200"/>
        <end position="271"/>
    </location>
</feature>
<keyword evidence="2" id="KW-1133">Transmembrane helix</keyword>
<sequence length="442" mass="49245">MTTETLRSHLASLKLDITETGPAIDEPIPLRGHRNGRTDLAEPEPRSEFQQVIVFLTFTLKESFHHTVYTFLQDLKCTYLLISELHKPYVDSIRLLIPLWLTVLHAICLVGLVVAHKITIRVTARLRGLLSEPLRQIIPWTQRHVPRVFQPLASLPSPAPVARPSKPVAPDIGGPKPQDGQELSRSRTINVLSGITSSFSRTSLNPSRRTNESSSAASSASDVHHVATASTSRAKAPPVANRLPFSKSGRLSLGSRKSGSHPSRDPSFVHTEQSSAYWTGRFMSLHDKLQSECLTNENLQSLIDAQSGWALARNQQRQPQLLQEMRYTRYSSRLPPSATSAAILQQTTASGDLSTQSLTAQAVDAALLMDDDERCRRVFINLETFCTTEEARKSLLEWQQGFARKTGRKKLLPRGGTMEDRLWDSYLARMGVKRTGKRASIM</sequence>
<proteinExistence type="predicted"/>
<feature type="compositionally biased region" description="Low complexity" evidence="1">
    <location>
        <begin position="156"/>
        <end position="165"/>
    </location>
</feature>
<evidence type="ECO:0000256" key="1">
    <source>
        <dbReference type="SAM" id="MobiDB-lite"/>
    </source>
</evidence>
<dbReference type="AlphaFoldDB" id="A0A423WC20"/>